<evidence type="ECO:0000313" key="2">
    <source>
        <dbReference type="Proteomes" id="UP000789508"/>
    </source>
</evidence>
<dbReference type="Proteomes" id="UP000789508">
    <property type="component" value="Unassembled WGS sequence"/>
</dbReference>
<protein>
    <submittedName>
        <fullName evidence="1">13043_t:CDS:1</fullName>
    </submittedName>
</protein>
<comment type="caution">
    <text evidence="1">The sequence shown here is derived from an EMBL/GenBank/DDBJ whole genome shotgun (WGS) entry which is preliminary data.</text>
</comment>
<accession>A0A9N9IF82</accession>
<reference evidence="1" key="1">
    <citation type="submission" date="2021-06" db="EMBL/GenBank/DDBJ databases">
        <authorList>
            <person name="Kallberg Y."/>
            <person name="Tangrot J."/>
            <person name="Rosling A."/>
        </authorList>
    </citation>
    <scope>NUCLEOTIDE SEQUENCE</scope>
    <source>
        <strain evidence="1">FL130A</strain>
    </source>
</reference>
<organism evidence="1 2">
    <name type="scientific">Ambispora leptoticha</name>
    <dbReference type="NCBI Taxonomy" id="144679"/>
    <lineage>
        <taxon>Eukaryota</taxon>
        <taxon>Fungi</taxon>
        <taxon>Fungi incertae sedis</taxon>
        <taxon>Mucoromycota</taxon>
        <taxon>Glomeromycotina</taxon>
        <taxon>Glomeromycetes</taxon>
        <taxon>Archaeosporales</taxon>
        <taxon>Ambisporaceae</taxon>
        <taxon>Ambispora</taxon>
    </lineage>
</organism>
<proteinExistence type="predicted"/>
<name>A0A9N9IF82_9GLOM</name>
<dbReference type="AlphaFoldDB" id="A0A9N9IF82"/>
<evidence type="ECO:0000313" key="1">
    <source>
        <dbReference type="EMBL" id="CAG8731686.1"/>
    </source>
</evidence>
<sequence length="78" mass="8438">MVLQDSPERCTHPILKGAHPILKGVHPILKGALAIVKGSVVNFNVRAKFGRPDIFGYCPTSESEFCLSESIVARTMSA</sequence>
<keyword evidence="2" id="KW-1185">Reference proteome</keyword>
<dbReference type="EMBL" id="CAJVPS010030774">
    <property type="protein sequence ID" value="CAG8731686.1"/>
    <property type="molecule type" value="Genomic_DNA"/>
</dbReference>
<gene>
    <name evidence="1" type="ORF">ALEPTO_LOCUS12647</name>
</gene>
<feature type="non-terminal residue" evidence="1">
    <location>
        <position position="78"/>
    </location>
</feature>